<evidence type="ECO:0000313" key="2">
    <source>
        <dbReference type="EMBL" id="CAH2300711.1"/>
    </source>
</evidence>
<sequence length="104" mass="11424">TFRAFTLFPFIYSDEGVRETLQGQGAQPGFSVPHLDLQTMVPPDPTSNQGTIRLDHGLLPRDHGSLNQAPPTCVDSSPGRLLMRPLLSDRVLDIVNSSLQRRTG</sequence>
<evidence type="ECO:0000256" key="1">
    <source>
        <dbReference type="SAM" id="MobiDB-lite"/>
    </source>
</evidence>
<dbReference type="AlphaFoldDB" id="A0AAD1SKU7"/>
<dbReference type="Proteomes" id="UP001295444">
    <property type="component" value="Chromosome 06"/>
</dbReference>
<feature type="non-terminal residue" evidence="2">
    <location>
        <position position="104"/>
    </location>
</feature>
<organism evidence="2 3">
    <name type="scientific">Pelobates cultripes</name>
    <name type="common">Western spadefoot toad</name>
    <dbReference type="NCBI Taxonomy" id="61616"/>
    <lineage>
        <taxon>Eukaryota</taxon>
        <taxon>Metazoa</taxon>
        <taxon>Chordata</taxon>
        <taxon>Craniata</taxon>
        <taxon>Vertebrata</taxon>
        <taxon>Euteleostomi</taxon>
        <taxon>Amphibia</taxon>
        <taxon>Batrachia</taxon>
        <taxon>Anura</taxon>
        <taxon>Pelobatoidea</taxon>
        <taxon>Pelobatidae</taxon>
        <taxon>Pelobates</taxon>
    </lineage>
</organism>
<proteinExistence type="predicted"/>
<accession>A0AAD1SKU7</accession>
<dbReference type="EMBL" id="OW240917">
    <property type="protein sequence ID" value="CAH2300711.1"/>
    <property type="molecule type" value="Genomic_DNA"/>
</dbReference>
<name>A0AAD1SKU7_PELCU</name>
<reference evidence="2" key="1">
    <citation type="submission" date="2022-03" db="EMBL/GenBank/DDBJ databases">
        <authorList>
            <person name="Alioto T."/>
            <person name="Alioto T."/>
            <person name="Gomez Garrido J."/>
        </authorList>
    </citation>
    <scope>NUCLEOTIDE SEQUENCE</scope>
</reference>
<feature type="region of interest" description="Disordered" evidence="1">
    <location>
        <begin position="58"/>
        <end position="77"/>
    </location>
</feature>
<gene>
    <name evidence="2" type="ORF">PECUL_23A010483</name>
</gene>
<evidence type="ECO:0000313" key="3">
    <source>
        <dbReference type="Proteomes" id="UP001295444"/>
    </source>
</evidence>
<protein>
    <submittedName>
        <fullName evidence="2">Uncharacterized protein</fullName>
    </submittedName>
</protein>
<keyword evidence="3" id="KW-1185">Reference proteome</keyword>
<feature type="non-terminal residue" evidence="2">
    <location>
        <position position="1"/>
    </location>
</feature>